<organism evidence="2 3">
    <name type="scientific">Mya arenaria</name>
    <name type="common">Soft-shell clam</name>
    <dbReference type="NCBI Taxonomy" id="6604"/>
    <lineage>
        <taxon>Eukaryota</taxon>
        <taxon>Metazoa</taxon>
        <taxon>Spiralia</taxon>
        <taxon>Lophotrochozoa</taxon>
        <taxon>Mollusca</taxon>
        <taxon>Bivalvia</taxon>
        <taxon>Autobranchia</taxon>
        <taxon>Heteroconchia</taxon>
        <taxon>Euheterodonta</taxon>
        <taxon>Imparidentia</taxon>
        <taxon>Neoheterodontei</taxon>
        <taxon>Myida</taxon>
        <taxon>Myoidea</taxon>
        <taxon>Myidae</taxon>
        <taxon>Mya</taxon>
    </lineage>
</organism>
<protein>
    <submittedName>
        <fullName evidence="2">Uncharacterized protein</fullName>
    </submittedName>
</protein>
<accession>A0ABY7FR87</accession>
<evidence type="ECO:0000313" key="2">
    <source>
        <dbReference type="EMBL" id="WAR23664.1"/>
    </source>
</evidence>
<proteinExistence type="predicted"/>
<keyword evidence="3" id="KW-1185">Reference proteome</keyword>
<evidence type="ECO:0000313" key="3">
    <source>
        <dbReference type="Proteomes" id="UP001164746"/>
    </source>
</evidence>
<feature type="compositionally biased region" description="Basic and acidic residues" evidence="1">
    <location>
        <begin position="40"/>
        <end position="61"/>
    </location>
</feature>
<name>A0ABY7FR87_MYAAR</name>
<dbReference type="Proteomes" id="UP001164746">
    <property type="component" value="Chromosome 13"/>
</dbReference>
<sequence length="61" mass="7054">MRRQIANKLKAELMGNGEPARLLPDNVSPSVQGVKRHWRQQVDGEEKKENFSHDRGEQNDQ</sequence>
<gene>
    <name evidence="2" type="ORF">MAR_037333</name>
</gene>
<dbReference type="EMBL" id="CP111024">
    <property type="protein sequence ID" value="WAR23664.1"/>
    <property type="molecule type" value="Genomic_DNA"/>
</dbReference>
<feature type="region of interest" description="Disordered" evidence="1">
    <location>
        <begin position="17"/>
        <end position="61"/>
    </location>
</feature>
<evidence type="ECO:0000256" key="1">
    <source>
        <dbReference type="SAM" id="MobiDB-lite"/>
    </source>
</evidence>
<reference evidence="2" key="1">
    <citation type="submission" date="2022-11" db="EMBL/GenBank/DDBJ databases">
        <title>Centuries of genome instability and evolution in soft-shell clam transmissible cancer (bioRxiv).</title>
        <authorList>
            <person name="Hart S.F.M."/>
            <person name="Yonemitsu M.A."/>
            <person name="Giersch R.M."/>
            <person name="Beal B.F."/>
            <person name="Arriagada G."/>
            <person name="Davis B.W."/>
            <person name="Ostrander E.A."/>
            <person name="Goff S.P."/>
            <person name="Metzger M.J."/>
        </authorList>
    </citation>
    <scope>NUCLEOTIDE SEQUENCE</scope>
    <source>
        <strain evidence="2">MELC-2E11</strain>
        <tissue evidence="2">Siphon/mantle</tissue>
    </source>
</reference>